<dbReference type="InterPro" id="IPR011990">
    <property type="entry name" value="TPR-like_helical_dom_sf"/>
</dbReference>
<dbReference type="Proteomes" id="UP000010483">
    <property type="component" value="Chromosome"/>
</dbReference>
<reference evidence="7" key="1">
    <citation type="journal article" date="2013" name="Proc. Natl. Acad. Sci. U.S.A.">
        <title>Improving the coverage of the cyanobacterial phylum using diversity-driven genome sequencing.</title>
        <authorList>
            <person name="Shih P.M."/>
            <person name="Wu D."/>
            <person name="Latifi A."/>
            <person name="Axen S.D."/>
            <person name="Fewer D.P."/>
            <person name="Talla E."/>
            <person name="Calteau A."/>
            <person name="Cai F."/>
            <person name="Tandeau de Marsac N."/>
            <person name="Rippka R."/>
            <person name="Herdman M."/>
            <person name="Sivonen K."/>
            <person name="Coursin T."/>
            <person name="Laurent T."/>
            <person name="Goodwin L."/>
            <person name="Nolan M."/>
            <person name="Davenport K.W."/>
            <person name="Han C.S."/>
            <person name="Rubin E.M."/>
            <person name="Eisen J.A."/>
            <person name="Woyke T."/>
            <person name="Gugger M."/>
            <person name="Kerfeld C.A."/>
        </authorList>
    </citation>
    <scope>NUCLEOTIDE SEQUENCE [LARGE SCALE GENOMIC DNA]</scope>
    <source>
        <strain evidence="7">ATCC 29140 / PCC 7202</strain>
    </source>
</reference>
<feature type="domain" description="CHAT" evidence="5">
    <location>
        <begin position="656"/>
        <end position="974"/>
    </location>
</feature>
<feature type="repeat" description="TPR" evidence="3">
    <location>
        <begin position="144"/>
        <end position="177"/>
    </location>
</feature>
<feature type="coiled-coil region" evidence="4">
    <location>
        <begin position="532"/>
        <end position="566"/>
    </location>
</feature>
<evidence type="ECO:0000313" key="7">
    <source>
        <dbReference type="Proteomes" id="UP000010483"/>
    </source>
</evidence>
<dbReference type="BioCyc" id="CSTA292563:G1353-2112-MONOMER"/>
<dbReference type="AlphaFoldDB" id="K9YPM4"/>
<evidence type="ECO:0000256" key="2">
    <source>
        <dbReference type="ARBA" id="ARBA00022803"/>
    </source>
</evidence>
<dbReference type="Pfam" id="PF13424">
    <property type="entry name" value="TPR_12"/>
    <property type="match status" value="4"/>
</dbReference>
<dbReference type="Pfam" id="PF13374">
    <property type="entry name" value="TPR_10"/>
    <property type="match status" value="1"/>
</dbReference>
<name>K9YPM4_CYASC</name>
<dbReference type="PRINTS" id="PR00381">
    <property type="entry name" value="KINESINLIGHT"/>
</dbReference>
<evidence type="ECO:0000313" key="6">
    <source>
        <dbReference type="EMBL" id="AFZ48058.1"/>
    </source>
</evidence>
<dbReference type="PROSITE" id="PS50005">
    <property type="entry name" value="TPR"/>
    <property type="match status" value="3"/>
</dbReference>
<dbReference type="InterPro" id="IPR024983">
    <property type="entry name" value="CHAT_dom"/>
</dbReference>
<dbReference type="PANTHER" id="PTHR45641">
    <property type="entry name" value="TETRATRICOPEPTIDE REPEAT PROTEIN (AFU_ORTHOLOGUE AFUA_6G03870)"/>
    <property type="match status" value="1"/>
</dbReference>
<dbReference type="SUPFAM" id="SSF48452">
    <property type="entry name" value="TPR-like"/>
    <property type="match status" value="1"/>
</dbReference>
<dbReference type="InterPro" id="IPR019734">
    <property type="entry name" value="TPR_rpt"/>
</dbReference>
<dbReference type="Gene3D" id="1.25.40.10">
    <property type="entry name" value="Tetratricopeptide repeat domain"/>
    <property type="match status" value="3"/>
</dbReference>
<dbReference type="Pfam" id="PF12770">
    <property type="entry name" value="CHAT"/>
    <property type="match status" value="1"/>
</dbReference>
<dbReference type="EMBL" id="CP003940">
    <property type="protein sequence ID" value="AFZ48058.1"/>
    <property type="molecule type" value="Genomic_DNA"/>
</dbReference>
<dbReference type="STRING" id="292563.Cyast_2108"/>
<dbReference type="PATRIC" id="fig|292563.3.peg.2201"/>
<keyword evidence="4" id="KW-0175">Coiled coil</keyword>
<dbReference type="HOGENOM" id="CLU_002404_1_0_3"/>
<keyword evidence="7" id="KW-1185">Reference proteome</keyword>
<dbReference type="eggNOG" id="COG0457">
    <property type="taxonomic scope" value="Bacteria"/>
</dbReference>
<sequence>MNTKNITLHLVILASLSLWNVSPCRGINLKDQISPQFLDSKRSQDILIAQNQENDPFAIPRMLNTQGIRLFNEGKYEQAIMMIEKALSMTREIFGDKHLYTATIINNLGSVYHQIGAYDRAENLYQESLNIRKELVEENHISLARSYNNLATLYSDQGDYQRAKPLFQQALSIFQENQGNQHPETLTIINNLAILHQELEDYQQAESFFYIALATRMEILGINHPETLQTLNDLGTLYRIQGNYADAEEIMQQALEIARELFDETDYQLAIVLNNLALLRTNQNYYQEAESLYEQALNITRQVLGNNHDRTASLLNNLGMNYVYQGKYPPAQQALTEAVTILEQVFGEKHPSVGVTLNNLGLLHTRQGNFQEAELVHTKSLELSREIFGHRHIQTRNSLHNLAGLYWADNRLPLAVDYLTQSMDIEEEKISYFLHNIGDESRKQAYMESLYISTNWAMDLHLNFMADDHRARELAINTILRRKGRVLDVVSNMMATLQNSENPTIEALFEDLAQRRSELALMTFQGVGEGNLRLYQERVNRLELEIRSLETDLSNLSAEFEMINQEIDWQGVQKKIPDGALLLEYMVYTPFDVESHGWKSTRYGVYVMGNDGLPQGIDLGETQEIDELISQWRDYLGWATFHGDEELLRQEMLAELAPRLYELIFEPLLPWMEGNEQILIAPDSQLNLIPFAALQDGEGRYLLEDYSISYLTSGRDLLRLQNQWESQSPAVMVGNPSYDLHSPDGLIFRGGSGQRSFDLRGLAGCCEALPGTAEEVRAIAPLFENVRIYVEDEALAKNIVNVQGPEILHLATHGFFLPDVSMELPDNLGFGNEQTPISGTENPLLRSGLAFAGFNPATNQLEGALTALDISSLNLWGTQLVTLSACQTGVGEVRNGEGVYGLRRALVLAGAQTQVMSLWNVDDMATKHLMVNYYQRLSNGEGRSQALRQVQLEMLNSPNYNSPYYWSAFTLSGNWHNVPSSSEI</sequence>
<protein>
    <submittedName>
        <fullName evidence="6">Tetratricopeptide TPR_1 repeat-containing protein</fullName>
    </submittedName>
</protein>
<evidence type="ECO:0000256" key="3">
    <source>
        <dbReference type="PROSITE-ProRule" id="PRU00339"/>
    </source>
</evidence>
<evidence type="ECO:0000256" key="4">
    <source>
        <dbReference type="SAM" id="Coils"/>
    </source>
</evidence>
<feature type="repeat" description="TPR" evidence="3">
    <location>
        <begin position="228"/>
        <end position="261"/>
    </location>
</feature>
<keyword evidence="2 3" id="KW-0802">TPR repeat</keyword>
<dbReference type="SMART" id="SM00028">
    <property type="entry name" value="TPR"/>
    <property type="match status" value="9"/>
</dbReference>
<dbReference type="PROSITE" id="PS50293">
    <property type="entry name" value="TPR_REGION"/>
    <property type="match status" value="1"/>
</dbReference>
<accession>K9YPM4</accession>
<feature type="repeat" description="TPR" evidence="3">
    <location>
        <begin position="102"/>
        <end position="135"/>
    </location>
</feature>
<proteinExistence type="predicted"/>
<evidence type="ECO:0000256" key="1">
    <source>
        <dbReference type="ARBA" id="ARBA00022737"/>
    </source>
</evidence>
<dbReference type="KEGG" id="csn:Cyast_2108"/>
<gene>
    <name evidence="6" type="ordered locus">Cyast_2108</name>
</gene>
<evidence type="ECO:0000259" key="5">
    <source>
        <dbReference type="Pfam" id="PF12770"/>
    </source>
</evidence>
<keyword evidence="1" id="KW-0677">Repeat</keyword>
<organism evidence="6 7">
    <name type="scientific">Cyanobacterium stanieri (strain ATCC 29140 / PCC 7202)</name>
    <dbReference type="NCBI Taxonomy" id="292563"/>
    <lineage>
        <taxon>Bacteria</taxon>
        <taxon>Bacillati</taxon>
        <taxon>Cyanobacteriota</taxon>
        <taxon>Cyanophyceae</taxon>
        <taxon>Oscillatoriophycideae</taxon>
        <taxon>Chroococcales</taxon>
        <taxon>Geminocystaceae</taxon>
        <taxon>Cyanobacterium</taxon>
    </lineage>
</organism>
<dbReference type="eggNOG" id="COG4995">
    <property type="taxonomic scope" value="Bacteria"/>
</dbReference>
<dbReference type="PANTHER" id="PTHR45641:SF19">
    <property type="entry name" value="NEPHROCYSTIN-3"/>
    <property type="match status" value="1"/>
</dbReference>